<dbReference type="Gene3D" id="2.120.10.10">
    <property type="match status" value="1"/>
</dbReference>
<keyword evidence="9" id="KW-1185">Reference proteome</keyword>
<keyword evidence="5" id="KW-1133">Transmembrane helix</keyword>
<dbReference type="InterPro" id="IPR008979">
    <property type="entry name" value="Galactose-bd-like_sf"/>
</dbReference>
<feature type="transmembrane region" description="Helical" evidence="5">
    <location>
        <begin position="1134"/>
        <end position="1153"/>
    </location>
</feature>
<keyword evidence="5" id="KW-0812">Transmembrane</keyword>
<evidence type="ECO:0000256" key="4">
    <source>
        <dbReference type="SAM" id="MobiDB-lite"/>
    </source>
</evidence>
<name>A0A3P1SDJ2_9ACTO</name>
<dbReference type="GO" id="GO:0009313">
    <property type="term" value="P:oligosaccharide catabolic process"/>
    <property type="evidence" value="ECO:0007669"/>
    <property type="project" value="TreeGrafter"/>
</dbReference>
<dbReference type="InterPro" id="IPR011040">
    <property type="entry name" value="Sialidase"/>
</dbReference>
<evidence type="ECO:0000256" key="2">
    <source>
        <dbReference type="ARBA" id="ARBA00009348"/>
    </source>
</evidence>
<evidence type="ECO:0000259" key="7">
    <source>
        <dbReference type="Pfam" id="PF13088"/>
    </source>
</evidence>
<dbReference type="PANTHER" id="PTHR10628">
    <property type="entry name" value="SIALIDASE"/>
    <property type="match status" value="1"/>
</dbReference>
<sequence>MMSTLPSGDTMNTPQRRARKILPSATLTLALLLGMSGHAHALPVHIEADEPLSNTSTSQPGTPSENASTDVTVKAEENDVELASGNPQGVIEKPEKLTEPAAAENAVDDTPPIPVQNDDPLHAFASITMERFDANKDDDSVYVGDIVEWDITYTNKTTSDTLSFHPVRATIENTAISGGRGFCRWGSLKPGQSAHCRGNNLAFLRITQAHIGQTITPEVTFTVKKGDEVIAENYVVRGTPFTVKEGQRRDPSEVPTPRVDGQAIELARHNKAGFSCYRIPALTTAPNGDLLAAWDGRPDNCNDAPNPNSIVQRISRDGGQSWSAPVVIAQGVKGHAKYGYSDPSYVVDREANKIFMFFVKSYDQSYFGSRPGTDENQRNVLHAAVMESSDNGVTWGPIRTITADITPDLVNMRSRFAASGEGIQLRHPSHKGRLIQQFTYAVTRPGASEEWKAVSVYSDDHGQTWKAGVPVGAGMDENKVVELSDGTVMLNSRASGGGAPGVKARRVTYSRDGGHSYGEVTIRHDLVDQNNNAGLTRAFPDVPADDWRAKVIIFTNTANASARNNGTAKVSYDDGKTWAIAKEFYTEHTGYSTITPLLAEDGTHNSGKYGILFEKDGTGISYMQISAEWLGLYRAFPSGEDRDVKRGGNIVTFNVENRGTSTLEGATLTAVLPAGWKLAQSPSTPIDQADATASEGRVNLALPASIPAGEKAAISAKILVPADQDAGSVPIPLTLTSADTTTNGTVTLTVVMDESKGEKNAMCQAGVAITNNPPSETRNEATNYTNMLDGNLATFWHTPWGERHVPIDVEFSLTRSESLTDLILTNRADSKNGRIREAELSLLTNGEAHPVATIAEMGLTTRINLAPVVERVAIGEKATLRLHITGTDAESTAQRNTFASLAELCVREVYPSRDLHDEIPATPLQPSTPITPQEPPAPEPPAQEPPSQEPPASPSYAQGSEVRIVLKGFTPTSQVTFEVHSDPLIIGTTTANDEGVAEITWTIPTTFPAGAHTIVARDTTGKEVRQPIVITGTNDSANPPTHPGTPHIPGGNGTPQPPQKPGDQNTDSTTPGSDGGDAKKPGADNGEPKKPGTQGGETKKPGETGKKVTSPTAKDHTTSTGSHTALARTGASTLMAGVLVVVLSACGTGVYLMRRRY</sequence>
<evidence type="ECO:0000256" key="1">
    <source>
        <dbReference type="ARBA" id="ARBA00000427"/>
    </source>
</evidence>
<dbReference type="OrthoDB" id="7294637at2"/>
<feature type="domain" description="Sialidase" evidence="7">
    <location>
        <begin position="288"/>
        <end position="594"/>
    </location>
</feature>
<accession>A0A3P1SDJ2</accession>
<feature type="compositionally biased region" description="Basic and acidic residues" evidence="4">
    <location>
        <begin position="1097"/>
        <end position="1106"/>
    </location>
</feature>
<feature type="chain" id="PRO_5018115102" description="exo-alpha-sialidase" evidence="6">
    <location>
        <begin position="42"/>
        <end position="1157"/>
    </location>
</feature>
<feature type="compositionally biased region" description="Pro residues" evidence="4">
    <location>
        <begin position="932"/>
        <end position="953"/>
    </location>
</feature>
<keyword evidence="6" id="KW-0732">Signal</keyword>
<keyword evidence="5" id="KW-0472">Membrane</keyword>
<feature type="region of interest" description="Disordered" evidence="4">
    <location>
        <begin position="917"/>
        <end position="957"/>
    </location>
</feature>
<evidence type="ECO:0000256" key="6">
    <source>
        <dbReference type="SAM" id="SignalP"/>
    </source>
</evidence>
<dbReference type="GO" id="GO:0004308">
    <property type="term" value="F:exo-alpha-sialidase activity"/>
    <property type="evidence" value="ECO:0007669"/>
    <property type="project" value="UniProtKB-EC"/>
</dbReference>
<protein>
    <recommendedName>
        <fullName evidence="3">exo-alpha-sialidase</fullName>
        <ecNumber evidence="3">3.2.1.18</ecNumber>
    </recommendedName>
</protein>
<gene>
    <name evidence="8" type="ORF">EII11_05705</name>
</gene>
<comment type="catalytic activity">
    <reaction evidence="1">
        <text>Hydrolysis of alpha-(2-&gt;3)-, alpha-(2-&gt;6)-, alpha-(2-&gt;8)- glycosidic linkages of terminal sialic acid residues in oligosaccharides, glycoproteins, glycolipids, colominic acid and synthetic substrates.</text>
        <dbReference type="EC" id="3.2.1.18"/>
    </reaction>
</comment>
<dbReference type="EMBL" id="RQZF01000004">
    <property type="protein sequence ID" value="RRC95373.1"/>
    <property type="molecule type" value="Genomic_DNA"/>
</dbReference>
<dbReference type="EC" id="3.2.1.18" evidence="3"/>
<evidence type="ECO:0000313" key="8">
    <source>
        <dbReference type="EMBL" id="RRC95373.1"/>
    </source>
</evidence>
<evidence type="ECO:0000313" key="9">
    <source>
        <dbReference type="Proteomes" id="UP000280444"/>
    </source>
</evidence>
<feature type="compositionally biased region" description="Polar residues" evidence="4">
    <location>
        <begin position="1062"/>
        <end position="1072"/>
    </location>
</feature>
<dbReference type="GO" id="GO:0006689">
    <property type="term" value="P:ganglioside catabolic process"/>
    <property type="evidence" value="ECO:0007669"/>
    <property type="project" value="TreeGrafter"/>
</dbReference>
<dbReference type="PANTHER" id="PTHR10628:SF30">
    <property type="entry name" value="EXO-ALPHA-SIALIDASE"/>
    <property type="match status" value="1"/>
</dbReference>
<dbReference type="Gene3D" id="2.60.120.260">
    <property type="entry name" value="Galactose-binding domain-like"/>
    <property type="match status" value="1"/>
</dbReference>
<dbReference type="Pfam" id="PF13088">
    <property type="entry name" value="BNR_2"/>
    <property type="match status" value="1"/>
</dbReference>
<comment type="caution">
    <text evidence="8">The sequence shown here is derived from an EMBL/GenBank/DDBJ whole genome shotgun (WGS) entry which is preliminary data.</text>
</comment>
<dbReference type="Proteomes" id="UP000280444">
    <property type="component" value="Unassembled WGS sequence"/>
</dbReference>
<feature type="region of interest" description="Disordered" evidence="4">
    <location>
        <begin position="1031"/>
        <end position="1125"/>
    </location>
</feature>
<feature type="signal peptide" evidence="6">
    <location>
        <begin position="1"/>
        <end position="41"/>
    </location>
</feature>
<evidence type="ECO:0000256" key="3">
    <source>
        <dbReference type="ARBA" id="ARBA00012733"/>
    </source>
</evidence>
<dbReference type="CDD" id="cd15482">
    <property type="entry name" value="Sialidase_non-viral"/>
    <property type="match status" value="1"/>
</dbReference>
<reference evidence="8 9" key="1">
    <citation type="submission" date="2018-11" db="EMBL/GenBank/DDBJ databases">
        <title>Genomes From Bacteria Associated with the Canine Oral Cavity: a Test Case for Automated Genome-Based Taxonomic Assignment.</title>
        <authorList>
            <person name="Coil D.A."/>
            <person name="Jospin G."/>
            <person name="Darling A.E."/>
            <person name="Wallis C."/>
            <person name="Davis I.J."/>
            <person name="Harris S."/>
            <person name="Eisen J.A."/>
            <person name="Holcombe L.J."/>
            <person name="O'Flynn C."/>
        </authorList>
    </citation>
    <scope>NUCLEOTIDE SEQUENCE [LARGE SCALE GENOMIC DNA]</scope>
    <source>
        <strain evidence="8 9">OH770</strain>
    </source>
</reference>
<dbReference type="SUPFAM" id="SSF49785">
    <property type="entry name" value="Galactose-binding domain-like"/>
    <property type="match status" value="1"/>
</dbReference>
<dbReference type="InterPro" id="IPR026856">
    <property type="entry name" value="Sialidase_fam"/>
</dbReference>
<dbReference type="InterPro" id="IPR036278">
    <property type="entry name" value="Sialidase_sf"/>
</dbReference>
<organism evidence="8 9">
    <name type="scientific">Schaalia canis</name>
    <dbReference type="NCBI Taxonomy" id="100469"/>
    <lineage>
        <taxon>Bacteria</taxon>
        <taxon>Bacillati</taxon>
        <taxon>Actinomycetota</taxon>
        <taxon>Actinomycetes</taxon>
        <taxon>Actinomycetales</taxon>
        <taxon>Actinomycetaceae</taxon>
        <taxon>Schaalia</taxon>
    </lineage>
</organism>
<dbReference type="AlphaFoldDB" id="A0A3P1SDJ2"/>
<comment type="similarity">
    <text evidence="2">Belongs to the glycosyl hydrolase 33 family.</text>
</comment>
<dbReference type="SUPFAM" id="SSF50939">
    <property type="entry name" value="Sialidases"/>
    <property type="match status" value="1"/>
</dbReference>
<feature type="compositionally biased region" description="Basic and acidic residues" evidence="4">
    <location>
        <begin position="1076"/>
        <end position="1090"/>
    </location>
</feature>
<dbReference type="GO" id="GO:0005737">
    <property type="term" value="C:cytoplasm"/>
    <property type="evidence" value="ECO:0007669"/>
    <property type="project" value="TreeGrafter"/>
</dbReference>
<evidence type="ECO:0000256" key="5">
    <source>
        <dbReference type="SAM" id="Phobius"/>
    </source>
</evidence>
<dbReference type="GO" id="GO:0016020">
    <property type="term" value="C:membrane"/>
    <property type="evidence" value="ECO:0007669"/>
    <property type="project" value="TreeGrafter"/>
</dbReference>
<proteinExistence type="inferred from homology"/>